<dbReference type="EMBL" id="JAKRKC020000002">
    <property type="protein sequence ID" value="MCK2220052.1"/>
    <property type="molecule type" value="Genomic_DNA"/>
</dbReference>
<feature type="region of interest" description="Disordered" evidence="3">
    <location>
        <begin position="675"/>
        <end position="700"/>
    </location>
</feature>
<dbReference type="SUPFAM" id="SSF81901">
    <property type="entry name" value="HCP-like"/>
    <property type="match status" value="2"/>
</dbReference>
<feature type="region of interest" description="Disordered" evidence="3">
    <location>
        <begin position="896"/>
        <end position="1062"/>
    </location>
</feature>
<dbReference type="SMART" id="SM00028">
    <property type="entry name" value="TPR"/>
    <property type="match status" value="7"/>
</dbReference>
<sequence>MASEQLDAAMDCWKAGELDRAAALFRQIAATGDPEASHLLAGLLQEQGDLDGAEAAHRAVIQSGDPVFGQRSAMAMGMMLIAAKEWAAAHRVLTIASDGADFEVAALADTSLVLVCTQLGDAPGAEEALERARRCDSAAVAELAARLELPDFDQDPATARARYAAAEDADDLRDLLTCGDPEIVTLSAFRLYRLHAEAGEYEEARAACEHAIAVGHPDHLSMAHNLLGAVLVDLGEYAESAAAYRVAAEDPRPGVRLPSLIELAKVTAQLGDEDETEAVLRRVVATGHPEYAVQAQACLAQMLAETGDAAGALDAARAVLEAGESEWAAFCVTLLGTLLDRETGAYEEIMELARLAADHPDPDAAFKARLLLDHGERRRPLADPVAEQAVQDVDAALARLRAGDLDGARELLRGAADSGAGRQAVRAMVALAELELGEGDREQADELLAYVAEGDDLVQGFAAAFLLTLLRASEDGEPHPVLRAVVDHQRLGREEGLARYRAVAGHPDPDVAAVGSAVLAQVLASFGFPLSDTSRLVDRAVGAGSPLALSYAAALARELLPDREEVVELLRRARAEGDPALAPWVGYQLGVLVEEDDPGEARAAYAAALDAPHRGLRSEAAGSLAALYERQGDLIAAARLHERALAREDGEAAARGAWLLGLTRMRLDDPEGARAAFAQARDPRPTPPPGPGAATAGSTGGRIATLGRFARRLLDGDHAAARAALAELREGGDTLLAGMLALETAHCRQRRGDHAAAGAALTLVAEAGHPGLRQEAHCYLGALREETGDAEGALAAWDRAAAGEDPATAVVALNDRARVLARLGRHAEAADACRRALALDDERHPGTVARLADALVATGDPESARDLLTETFGPAEARLRLATALHTHGDPLSALATLNADPGIPAGPAHHATRPTTGRRPAEGPVGEELSSVTGPLAQGPLPTGAPTGEGLLPTGGPVGDGPLPAGAAMGEGPLPLGRPVGDGPLPAGAAMGEGPLPLGRPGGEGPLPVRGPVGAQLPPAGRSAGTEPRPTVGPVPPPAGEPAGDGPLPGRGVTTGESLAGGGSAGAEARLLGEVLARVGEAAGARAAFERAVLADPVTAPRTLLTAARLAAEAGDTAYAHAAWERAAEQDGDPWAAAVARTRLGTAAAEERGWVLAADGDRPGALTALAEVVGSPALAELVLALDDGDAPAARRLLAALTGDDRRDGLFHTLRAARDTGDGTTARRLYRLVIELGDPEAVAEAYLSMGASWAEDGHPGRAELCLLPATEHPATAHAAWHDLAIVRRRRGDLDGSLEALRAGMPRTAAALADALAERGDAPGVRRALADGAAAGDLECLRLLVAHLVAGRDPRPPRRRPSARWPPATRRRSPWGTAAGATPAGTRATCPARPSCTGRGSRAVSPRWCPSCGRAWPRSCTTWATGRARTSRRRRPSRPGSRRWRRPRICWSAAGGTARATRSGRPRRSPPPRAPATALRRRRRWGSCGRWRGRRPGAAPTTTPCGCSTSSARKPPSWPVSWARSATTRPPSGRTSRAPRGARSPSCRPPTG</sequence>
<organism evidence="4 5">
    <name type="scientific">Actinomadura luzonensis</name>
    <dbReference type="NCBI Taxonomy" id="2805427"/>
    <lineage>
        <taxon>Bacteria</taxon>
        <taxon>Bacillati</taxon>
        <taxon>Actinomycetota</taxon>
        <taxon>Actinomycetes</taxon>
        <taxon>Streptosporangiales</taxon>
        <taxon>Thermomonosporaceae</taxon>
        <taxon>Actinomadura</taxon>
    </lineage>
</organism>
<protein>
    <recommendedName>
        <fullName evidence="6">Tetratricopeptide repeat protein</fullName>
    </recommendedName>
</protein>
<feature type="compositionally biased region" description="Low complexity" evidence="3">
    <location>
        <begin position="1042"/>
        <end position="1051"/>
    </location>
</feature>
<feature type="region of interest" description="Disordered" evidence="3">
    <location>
        <begin position="1351"/>
        <end position="1404"/>
    </location>
</feature>
<dbReference type="SUPFAM" id="SSF48452">
    <property type="entry name" value="TPR-like"/>
    <property type="match status" value="3"/>
</dbReference>
<feature type="compositionally biased region" description="Low complexity" evidence="3">
    <location>
        <begin position="940"/>
        <end position="956"/>
    </location>
</feature>
<keyword evidence="1" id="KW-0677">Repeat</keyword>
<evidence type="ECO:0000256" key="1">
    <source>
        <dbReference type="ARBA" id="ARBA00022737"/>
    </source>
</evidence>
<keyword evidence="5" id="KW-1185">Reference proteome</keyword>
<keyword evidence="2" id="KW-0802">TPR repeat</keyword>
<feature type="compositionally biased region" description="Polar residues" evidence="3">
    <location>
        <begin position="1523"/>
        <end position="1534"/>
    </location>
</feature>
<evidence type="ECO:0000256" key="3">
    <source>
        <dbReference type="SAM" id="MobiDB-lite"/>
    </source>
</evidence>
<feature type="compositionally biased region" description="Basic residues" evidence="3">
    <location>
        <begin position="1478"/>
        <end position="1494"/>
    </location>
</feature>
<feature type="compositionally biased region" description="Pro residues" evidence="3">
    <location>
        <begin position="1032"/>
        <end position="1041"/>
    </location>
</feature>
<dbReference type="Gene3D" id="1.25.40.10">
    <property type="entry name" value="Tetratricopeptide repeat domain"/>
    <property type="match status" value="7"/>
</dbReference>
<evidence type="ECO:0008006" key="6">
    <source>
        <dbReference type="Google" id="ProtNLM"/>
    </source>
</evidence>
<dbReference type="RefSeq" id="WP_247815669.1">
    <property type="nucleotide sequence ID" value="NZ_JAKRKC020000002.1"/>
</dbReference>
<accession>A0ABT0G614</accession>
<dbReference type="InterPro" id="IPR011990">
    <property type="entry name" value="TPR-like_helical_dom_sf"/>
</dbReference>
<name>A0ABT0G614_9ACTN</name>
<reference evidence="4 5" key="1">
    <citation type="submission" date="2022-04" db="EMBL/GenBank/DDBJ databases">
        <title>Genome draft of Actinomadura sp. ATCC 31491.</title>
        <authorList>
            <person name="Shi X."/>
            <person name="Du Y."/>
        </authorList>
    </citation>
    <scope>NUCLEOTIDE SEQUENCE [LARGE SCALE GENOMIC DNA]</scope>
    <source>
        <strain evidence="4 5">ATCC 31491</strain>
    </source>
</reference>
<feature type="region of interest" description="Disordered" evidence="3">
    <location>
        <begin position="1424"/>
        <end position="1551"/>
    </location>
</feature>
<feature type="compositionally biased region" description="Low complexity" evidence="3">
    <location>
        <begin position="1451"/>
        <end position="1460"/>
    </location>
</feature>
<dbReference type="InterPro" id="IPR051012">
    <property type="entry name" value="CellSynth/LPSAsmb/PSIAsmb"/>
</dbReference>
<feature type="compositionally biased region" description="Low complexity" evidence="3">
    <location>
        <begin position="1495"/>
        <end position="1511"/>
    </location>
</feature>
<dbReference type="Proteomes" id="UP001317259">
    <property type="component" value="Unassembled WGS sequence"/>
</dbReference>
<dbReference type="InterPro" id="IPR019734">
    <property type="entry name" value="TPR_rpt"/>
</dbReference>
<feature type="compositionally biased region" description="Basic residues" evidence="3">
    <location>
        <begin position="1428"/>
        <end position="1447"/>
    </location>
</feature>
<dbReference type="PANTHER" id="PTHR45586:SF1">
    <property type="entry name" value="LIPOPOLYSACCHARIDE ASSEMBLY PROTEIN B"/>
    <property type="match status" value="1"/>
</dbReference>
<feature type="compositionally biased region" description="Low complexity" evidence="3">
    <location>
        <begin position="1362"/>
        <end position="1393"/>
    </location>
</feature>
<gene>
    <name evidence="4" type="ORF">MF672_040590</name>
</gene>
<comment type="caution">
    <text evidence="4">The sequence shown here is derived from an EMBL/GenBank/DDBJ whole genome shotgun (WGS) entry which is preliminary data.</text>
</comment>
<proteinExistence type="predicted"/>
<evidence type="ECO:0000313" key="5">
    <source>
        <dbReference type="Proteomes" id="UP001317259"/>
    </source>
</evidence>
<evidence type="ECO:0000313" key="4">
    <source>
        <dbReference type="EMBL" id="MCK2220052.1"/>
    </source>
</evidence>
<evidence type="ECO:0000256" key="2">
    <source>
        <dbReference type="ARBA" id="ARBA00022803"/>
    </source>
</evidence>
<dbReference type="PANTHER" id="PTHR45586">
    <property type="entry name" value="TPR REPEAT-CONTAINING PROTEIN PA4667"/>
    <property type="match status" value="1"/>
</dbReference>